<evidence type="ECO:0000313" key="1">
    <source>
        <dbReference type="EMBL" id="KWR54508.1"/>
    </source>
</evidence>
<name>A0A120A223_BACSE</name>
<comment type="caution">
    <text evidence="1">The sequence shown here is derived from an EMBL/GenBank/DDBJ whole genome shotgun (WGS) entry which is preliminary data.</text>
</comment>
<organism evidence="1 2">
    <name type="scientific">Bacteroides stercoris</name>
    <dbReference type="NCBI Taxonomy" id="46506"/>
    <lineage>
        <taxon>Bacteria</taxon>
        <taxon>Pseudomonadati</taxon>
        <taxon>Bacteroidota</taxon>
        <taxon>Bacteroidia</taxon>
        <taxon>Bacteroidales</taxon>
        <taxon>Bacteroidaceae</taxon>
        <taxon>Bacteroides</taxon>
    </lineage>
</organism>
<accession>A0A120A223</accession>
<keyword evidence="2" id="KW-1185">Reference proteome</keyword>
<sequence length="64" mass="7160">MVLMTTKEIPYWLNPIGMVSSFARRQAAATFFTDCPVPTFLISLFPFYSSVTACSLLQSLCNEC</sequence>
<dbReference type="PATRIC" id="fig|46506.5.peg.2181"/>
<gene>
    <name evidence="1" type="ORF">AA415_02042</name>
</gene>
<dbReference type="EMBL" id="LRGC01000008">
    <property type="protein sequence ID" value="KWR54508.1"/>
    <property type="molecule type" value="Genomic_DNA"/>
</dbReference>
<evidence type="ECO:0000313" key="2">
    <source>
        <dbReference type="Proteomes" id="UP000056419"/>
    </source>
</evidence>
<dbReference type="AlphaFoldDB" id="A0A120A223"/>
<proteinExistence type="predicted"/>
<dbReference type="Proteomes" id="UP000056419">
    <property type="component" value="Unassembled WGS sequence"/>
</dbReference>
<dbReference type="STRING" id="46506.AA415_02042"/>
<reference evidence="1 2" key="1">
    <citation type="journal article" date="2016" name="BMC Genomics">
        <title>Type VI secretion systems of human gut Bacteroidales segregate into three genetic architectures, two of which are contained on mobile genetic elements.</title>
        <authorList>
            <person name="Coyne M.J."/>
            <person name="Roelofs K.G."/>
            <person name="Comstock L.E."/>
        </authorList>
    </citation>
    <scope>NUCLEOTIDE SEQUENCE [LARGE SCALE GENOMIC DNA]</scope>
    <source>
        <strain evidence="1 2">CL09T03C01</strain>
    </source>
</reference>
<protein>
    <submittedName>
        <fullName evidence="1">Uncharacterized protein</fullName>
    </submittedName>
</protein>